<dbReference type="SUPFAM" id="SSF46785">
    <property type="entry name" value="Winged helix' DNA-binding domain"/>
    <property type="match status" value="1"/>
</dbReference>
<evidence type="ECO:0000259" key="1">
    <source>
        <dbReference type="SMART" id="SM00418"/>
    </source>
</evidence>
<dbReference type="GO" id="GO:0003700">
    <property type="term" value="F:DNA-binding transcription factor activity"/>
    <property type="evidence" value="ECO:0007669"/>
    <property type="project" value="InterPro"/>
</dbReference>
<dbReference type="InterPro" id="IPR011991">
    <property type="entry name" value="ArsR-like_HTH"/>
</dbReference>
<dbReference type="InterPro" id="IPR001845">
    <property type="entry name" value="HTH_ArsR_DNA-bd_dom"/>
</dbReference>
<dbReference type="KEGG" id="mik:FOE78_15275"/>
<dbReference type="CDD" id="cd00090">
    <property type="entry name" value="HTH_ARSR"/>
    <property type="match status" value="1"/>
</dbReference>
<dbReference type="InterPro" id="IPR036390">
    <property type="entry name" value="WH_DNA-bd_sf"/>
</dbReference>
<name>A0A516Q113_9ACTN</name>
<dbReference type="InterPro" id="IPR036388">
    <property type="entry name" value="WH-like_DNA-bd_sf"/>
</dbReference>
<dbReference type="Gene3D" id="1.10.10.10">
    <property type="entry name" value="Winged helix-like DNA-binding domain superfamily/Winged helix DNA-binding domain"/>
    <property type="match status" value="1"/>
</dbReference>
<reference evidence="2 3" key="1">
    <citation type="submission" date="2019-07" db="EMBL/GenBank/DDBJ databases">
        <title>Microlunatus dokdonensis sp. nov. isolated from the rhizospheric soil of the wild plant Elymus tsukushiensis.</title>
        <authorList>
            <person name="Ghim S.-Y."/>
            <person name="Hwang Y.-J."/>
            <person name="Son J.-S."/>
            <person name="Shin J.-H."/>
        </authorList>
    </citation>
    <scope>NUCLEOTIDE SEQUENCE [LARGE SCALE GENOMIC DNA]</scope>
    <source>
        <strain evidence="2 3">KUDC0627</strain>
    </source>
</reference>
<evidence type="ECO:0000313" key="2">
    <source>
        <dbReference type="EMBL" id="QDP97107.1"/>
    </source>
</evidence>
<organism evidence="2 3">
    <name type="scientific">Microlunatus elymi</name>
    <dbReference type="NCBI Taxonomy" id="2596828"/>
    <lineage>
        <taxon>Bacteria</taxon>
        <taxon>Bacillati</taxon>
        <taxon>Actinomycetota</taxon>
        <taxon>Actinomycetes</taxon>
        <taxon>Propionibacteriales</taxon>
        <taxon>Propionibacteriaceae</taxon>
        <taxon>Microlunatus</taxon>
    </lineage>
</organism>
<dbReference type="RefSeq" id="WP_143987068.1">
    <property type="nucleotide sequence ID" value="NZ_CP041692.1"/>
</dbReference>
<dbReference type="AlphaFoldDB" id="A0A516Q113"/>
<proteinExistence type="predicted"/>
<sequence>MTNPYGDVELDAAGMRALAHPVRVKILFELRSEPATATMLSSKVGASPSVTSWHLRHLAQHGLIEDAPELGRGRERWWRAIGTGFRYIVTDEASKSAAESLQTALDQVSGDVVGEWRRTVAPQLEPAWLAPAGTQDTQIDLTVDELDEVNRAFEQILAPYVRRKRKPAAARPVRIIRHTMPAAD</sequence>
<protein>
    <submittedName>
        <fullName evidence="2">Winged helix-turn-helix transcriptional regulator</fullName>
    </submittedName>
</protein>
<keyword evidence="3" id="KW-1185">Reference proteome</keyword>
<dbReference type="Pfam" id="PF12840">
    <property type="entry name" value="HTH_20"/>
    <property type="match status" value="1"/>
</dbReference>
<dbReference type="OrthoDB" id="7945987at2"/>
<evidence type="ECO:0000313" key="3">
    <source>
        <dbReference type="Proteomes" id="UP000319263"/>
    </source>
</evidence>
<feature type="domain" description="HTH arsR-type" evidence="1">
    <location>
        <begin position="13"/>
        <end position="106"/>
    </location>
</feature>
<dbReference type="Proteomes" id="UP000319263">
    <property type="component" value="Chromosome"/>
</dbReference>
<dbReference type="SMART" id="SM00418">
    <property type="entry name" value="HTH_ARSR"/>
    <property type="match status" value="1"/>
</dbReference>
<accession>A0A516Q113</accession>
<dbReference type="EMBL" id="CP041692">
    <property type="protein sequence ID" value="QDP97107.1"/>
    <property type="molecule type" value="Genomic_DNA"/>
</dbReference>
<gene>
    <name evidence="2" type="ORF">FOE78_15275</name>
</gene>